<dbReference type="PANTHER" id="PTHR22751">
    <property type="entry name" value="G-PROTEIN COUPLED RECEPTOR-RELATED"/>
    <property type="match status" value="1"/>
</dbReference>
<evidence type="ECO:0000313" key="7">
    <source>
        <dbReference type="EMBL" id="EFP00204.1"/>
    </source>
</evidence>
<name>E3LJT7_CAERE</name>
<dbReference type="OMA" id="INATSHC"/>
<dbReference type="Proteomes" id="UP000008281">
    <property type="component" value="Unassembled WGS sequence"/>
</dbReference>
<feature type="transmembrane region" description="Helical" evidence="5">
    <location>
        <begin position="159"/>
        <end position="176"/>
    </location>
</feature>
<dbReference type="Gene3D" id="1.20.1070.10">
    <property type="entry name" value="Rhodopsin 7-helix transmembrane proteins"/>
    <property type="match status" value="1"/>
</dbReference>
<dbReference type="eggNOG" id="ENOG502TJIA">
    <property type="taxonomic scope" value="Eukaryota"/>
</dbReference>
<dbReference type="GO" id="GO:0008528">
    <property type="term" value="F:G protein-coupled peptide receptor activity"/>
    <property type="evidence" value="ECO:0007669"/>
    <property type="project" value="InterPro"/>
</dbReference>
<proteinExistence type="predicted"/>
<keyword evidence="4 5" id="KW-0472">Membrane</keyword>
<dbReference type="SUPFAM" id="SSF81321">
    <property type="entry name" value="Family A G protein-coupled receptor-like"/>
    <property type="match status" value="1"/>
</dbReference>
<keyword evidence="2 5" id="KW-0812">Transmembrane</keyword>
<dbReference type="GO" id="GO:0016020">
    <property type="term" value="C:membrane"/>
    <property type="evidence" value="ECO:0007669"/>
    <property type="project" value="UniProtKB-SubCell"/>
</dbReference>
<feature type="domain" description="G-protein coupled receptors family 1 profile" evidence="6">
    <location>
        <begin position="49"/>
        <end position="332"/>
    </location>
</feature>
<evidence type="ECO:0000256" key="1">
    <source>
        <dbReference type="ARBA" id="ARBA00004370"/>
    </source>
</evidence>
<sequence>MAKIYTYSDFEGFSNSTKDTLISLTEIIGSAWMVCFQICPALACISYVVILFHLVILCRKSMRIHSVNLIMLGISICDFAKLSYDTYAVFSILTATKCTPPLSYPFKLMDFWSPAVADVARRLGTWLTFLMAVLRFFILRSSLNPRFNKVSKPKYSLKMMFLAFVISSLMSLFYWGRFEIVEDKIWIPPIDCEGFASNFSIQGYKSILRSEYLNRQGPIVRIFNLADGLLKLIPSIMFPILTVLLIRELRRADDSLRKNSVSKKEESKSDHTTKLVIMMSITFIAAEGPYGIVYFFQGVVTEPRGLVDMSSDLLRIFEVFMIINATSHCLVCFAVSSQYRRTVKDLFCCVKEPTIMRSSASRISGLGGDNVIKVVSKMGK</sequence>
<evidence type="ECO:0000313" key="8">
    <source>
        <dbReference type="Proteomes" id="UP000008281"/>
    </source>
</evidence>
<keyword evidence="3 5" id="KW-1133">Transmembrane helix</keyword>
<dbReference type="CDD" id="cd14978">
    <property type="entry name" value="7tmA_FMRFamide_R-like"/>
    <property type="match status" value="1"/>
</dbReference>
<dbReference type="EMBL" id="DS268410">
    <property type="protein sequence ID" value="EFP00204.1"/>
    <property type="molecule type" value="Genomic_DNA"/>
</dbReference>
<dbReference type="PROSITE" id="PS50262">
    <property type="entry name" value="G_PROTEIN_RECEP_F1_2"/>
    <property type="match status" value="1"/>
</dbReference>
<dbReference type="InParanoid" id="E3LJT7"/>
<evidence type="ECO:0000256" key="4">
    <source>
        <dbReference type="ARBA" id="ARBA00023136"/>
    </source>
</evidence>
<dbReference type="HOGENOM" id="CLU_043715_0_0_1"/>
<dbReference type="Pfam" id="PF10324">
    <property type="entry name" value="7TM_GPCR_Srw"/>
    <property type="match status" value="1"/>
</dbReference>
<evidence type="ECO:0000256" key="5">
    <source>
        <dbReference type="SAM" id="Phobius"/>
    </source>
</evidence>
<dbReference type="AlphaFoldDB" id="E3LJT7"/>
<dbReference type="PANTHER" id="PTHR22751:SF54">
    <property type="entry name" value="G-PROTEIN COUPLED RECEPTORS FAMILY 1 PROFILE DOMAIN-CONTAINING PROTEIN"/>
    <property type="match status" value="1"/>
</dbReference>
<dbReference type="OrthoDB" id="5860171at2759"/>
<dbReference type="InterPro" id="IPR019427">
    <property type="entry name" value="7TM_GPCR_serpentine_rcpt_Srw"/>
</dbReference>
<organism evidence="8">
    <name type="scientific">Caenorhabditis remanei</name>
    <name type="common">Caenorhabditis vulgaris</name>
    <dbReference type="NCBI Taxonomy" id="31234"/>
    <lineage>
        <taxon>Eukaryota</taxon>
        <taxon>Metazoa</taxon>
        <taxon>Ecdysozoa</taxon>
        <taxon>Nematoda</taxon>
        <taxon>Chromadorea</taxon>
        <taxon>Rhabditida</taxon>
        <taxon>Rhabditina</taxon>
        <taxon>Rhabditomorpha</taxon>
        <taxon>Rhabditoidea</taxon>
        <taxon>Rhabditidae</taxon>
        <taxon>Peloderinae</taxon>
        <taxon>Caenorhabditis</taxon>
    </lineage>
</organism>
<dbReference type="InterPro" id="IPR017452">
    <property type="entry name" value="GPCR_Rhodpsn_7TM"/>
</dbReference>
<protein>
    <recommendedName>
        <fullName evidence="6">G-protein coupled receptors family 1 profile domain-containing protein</fullName>
    </recommendedName>
</protein>
<keyword evidence="8" id="KW-1185">Reference proteome</keyword>
<feature type="transmembrane region" description="Helical" evidence="5">
    <location>
        <begin position="316"/>
        <end position="335"/>
    </location>
</feature>
<feature type="transmembrane region" description="Helical" evidence="5">
    <location>
        <begin position="31"/>
        <end position="55"/>
    </location>
</feature>
<evidence type="ECO:0000256" key="2">
    <source>
        <dbReference type="ARBA" id="ARBA00022692"/>
    </source>
</evidence>
<accession>E3LJT7</accession>
<feature type="transmembrane region" description="Helical" evidence="5">
    <location>
        <begin position="119"/>
        <end position="138"/>
    </location>
</feature>
<comment type="subcellular location">
    <subcellularLocation>
        <location evidence="1">Membrane</location>
    </subcellularLocation>
</comment>
<reference evidence="7" key="1">
    <citation type="submission" date="2007-07" db="EMBL/GenBank/DDBJ databases">
        <title>PCAP assembly of the Caenorhabditis remanei genome.</title>
        <authorList>
            <consortium name="The Caenorhabditis remanei Sequencing Consortium"/>
            <person name="Wilson R.K."/>
        </authorList>
    </citation>
    <scope>NUCLEOTIDE SEQUENCE [LARGE SCALE GENOMIC DNA]</scope>
    <source>
        <strain evidence="7">PB4641</strain>
    </source>
</reference>
<feature type="transmembrane region" description="Helical" evidence="5">
    <location>
        <begin position="275"/>
        <end position="296"/>
    </location>
</feature>
<dbReference type="STRING" id="31234.E3LJT7"/>
<evidence type="ECO:0000256" key="3">
    <source>
        <dbReference type="ARBA" id="ARBA00022989"/>
    </source>
</evidence>
<evidence type="ECO:0000259" key="6">
    <source>
        <dbReference type="PROSITE" id="PS50262"/>
    </source>
</evidence>
<gene>
    <name evidence="7" type="ORF">CRE_18898</name>
</gene>